<reference evidence="3" key="2">
    <citation type="submission" date="2021-02" db="EMBL/GenBank/DDBJ databases">
        <title>Aspergillus chevalieri M1 genome sequence.</title>
        <authorList>
            <person name="Kadooka C."/>
            <person name="Mori K."/>
            <person name="Futagami T."/>
        </authorList>
    </citation>
    <scope>NUCLEOTIDE SEQUENCE</scope>
    <source>
        <strain evidence="3">M1</strain>
    </source>
</reference>
<proteinExistence type="predicted"/>
<dbReference type="KEGG" id="ache:ACHE_41203A"/>
<feature type="region of interest" description="Disordered" evidence="1">
    <location>
        <begin position="48"/>
        <end position="70"/>
    </location>
</feature>
<dbReference type="Gene3D" id="2.60.120.10">
    <property type="entry name" value="Jelly Rolls"/>
    <property type="match status" value="1"/>
</dbReference>
<dbReference type="EMBL" id="AP024419">
    <property type="protein sequence ID" value="BCR88639.1"/>
    <property type="molecule type" value="Genomic_DNA"/>
</dbReference>
<dbReference type="InterPro" id="IPR011051">
    <property type="entry name" value="RmlC_Cupin_sf"/>
</dbReference>
<sequence length="207" mass="23141">MAIPLAQIKPTYPPNTPDASSESPTIQSTIKTLNLQPHIEGGYFVETDRDTLRVPNPHPPRSENDTTRSASTSIYYLLTPRSPLGAFHRNASRTVHTLHRGRGMYVILHADKESVRRNGGKAAVETFVVGQDIEKEERLQWVVEGGKYKGTFLLPDDGGSSNGLLISETVVPGFEFADHDFLRADKMDELLTPDQVQELDWMLRKTN</sequence>
<organism evidence="3 4">
    <name type="scientific">Aspergillus chevalieri</name>
    <name type="common">Eurotium chevalieri</name>
    <dbReference type="NCBI Taxonomy" id="182096"/>
    <lineage>
        <taxon>Eukaryota</taxon>
        <taxon>Fungi</taxon>
        <taxon>Dikarya</taxon>
        <taxon>Ascomycota</taxon>
        <taxon>Pezizomycotina</taxon>
        <taxon>Eurotiomycetes</taxon>
        <taxon>Eurotiomycetidae</taxon>
        <taxon>Eurotiales</taxon>
        <taxon>Aspergillaceae</taxon>
        <taxon>Aspergillus</taxon>
        <taxon>Aspergillus subgen. Aspergillus</taxon>
    </lineage>
</organism>
<dbReference type="PANTHER" id="PTHR33387">
    <property type="entry name" value="RMLC-LIKE JELLY ROLL FOLD PROTEIN"/>
    <property type="match status" value="1"/>
</dbReference>
<dbReference type="InterPro" id="IPR039935">
    <property type="entry name" value="YML079W-like"/>
</dbReference>
<dbReference type="InterPro" id="IPR014710">
    <property type="entry name" value="RmlC-like_jellyroll"/>
</dbReference>
<dbReference type="GeneID" id="66982997"/>
<feature type="domain" description="DUF985" evidence="2">
    <location>
        <begin position="27"/>
        <end position="181"/>
    </location>
</feature>
<dbReference type="RefSeq" id="XP_043137161.1">
    <property type="nucleotide sequence ID" value="XM_043279487.1"/>
</dbReference>
<dbReference type="SUPFAM" id="SSF51182">
    <property type="entry name" value="RmlC-like cupins"/>
    <property type="match status" value="1"/>
</dbReference>
<evidence type="ECO:0000256" key="1">
    <source>
        <dbReference type="SAM" id="MobiDB-lite"/>
    </source>
</evidence>
<reference evidence="3" key="1">
    <citation type="submission" date="2021-01" db="EMBL/GenBank/DDBJ databases">
        <authorList>
            <consortium name="Aspergillus chevalieri M1 genome sequencing consortium"/>
            <person name="Kazuki M."/>
            <person name="Futagami T."/>
        </authorList>
    </citation>
    <scope>NUCLEOTIDE SEQUENCE</scope>
    <source>
        <strain evidence="3">M1</strain>
    </source>
</reference>
<dbReference type="PANTHER" id="PTHR33387:SF3">
    <property type="entry name" value="DUF985 DOMAIN-CONTAINING PROTEIN"/>
    <property type="match status" value="1"/>
</dbReference>
<dbReference type="InterPro" id="IPR009327">
    <property type="entry name" value="Cupin_DUF985"/>
</dbReference>
<dbReference type="CDD" id="cd06121">
    <property type="entry name" value="cupin_YML079wp"/>
    <property type="match status" value="1"/>
</dbReference>
<evidence type="ECO:0000313" key="3">
    <source>
        <dbReference type="EMBL" id="BCR88639.1"/>
    </source>
</evidence>
<accession>A0A7R7ZPG5</accession>
<protein>
    <recommendedName>
        <fullName evidence="2">DUF985 domain-containing protein</fullName>
    </recommendedName>
</protein>
<gene>
    <name evidence="3" type="ORF">ACHE_41203A</name>
</gene>
<evidence type="ECO:0000313" key="4">
    <source>
        <dbReference type="Proteomes" id="UP000637239"/>
    </source>
</evidence>
<dbReference type="Pfam" id="PF06172">
    <property type="entry name" value="Cupin_5"/>
    <property type="match status" value="1"/>
</dbReference>
<keyword evidence="4" id="KW-1185">Reference proteome</keyword>
<feature type="region of interest" description="Disordered" evidence="1">
    <location>
        <begin position="1"/>
        <end position="24"/>
    </location>
</feature>
<name>A0A7R7ZPG5_ASPCH</name>
<dbReference type="Proteomes" id="UP000637239">
    <property type="component" value="Chromosome 4"/>
</dbReference>
<dbReference type="AlphaFoldDB" id="A0A7R7ZPG5"/>
<evidence type="ECO:0000259" key="2">
    <source>
        <dbReference type="Pfam" id="PF06172"/>
    </source>
</evidence>